<reference evidence="1 2" key="1">
    <citation type="submission" date="2020-06" db="EMBL/GenBank/DDBJ databases">
        <authorList>
            <person name="Li R."/>
            <person name="Bekaert M."/>
        </authorList>
    </citation>
    <scope>NUCLEOTIDE SEQUENCE [LARGE SCALE GENOMIC DNA]</scope>
    <source>
        <strain evidence="2">wild</strain>
    </source>
</reference>
<keyword evidence="2" id="KW-1185">Reference proteome</keyword>
<dbReference type="Pfam" id="PF00653">
    <property type="entry name" value="BIR"/>
    <property type="match status" value="1"/>
</dbReference>
<dbReference type="EMBL" id="CACVKT020001456">
    <property type="protein sequence ID" value="CAC5368219.1"/>
    <property type="molecule type" value="Genomic_DNA"/>
</dbReference>
<proteinExistence type="predicted"/>
<dbReference type="Proteomes" id="UP000507470">
    <property type="component" value="Unassembled WGS sequence"/>
</dbReference>
<dbReference type="AlphaFoldDB" id="A0A6J8AHR5"/>
<dbReference type="SMART" id="SM00238">
    <property type="entry name" value="BIR"/>
    <property type="match status" value="1"/>
</dbReference>
<dbReference type="Gene3D" id="1.10.1170.10">
    <property type="entry name" value="Inhibitor Of Apoptosis Protein (2mihbC-IAP-1), Chain A"/>
    <property type="match status" value="1"/>
</dbReference>
<organism evidence="1 2">
    <name type="scientific">Mytilus coruscus</name>
    <name type="common">Sea mussel</name>
    <dbReference type="NCBI Taxonomy" id="42192"/>
    <lineage>
        <taxon>Eukaryota</taxon>
        <taxon>Metazoa</taxon>
        <taxon>Spiralia</taxon>
        <taxon>Lophotrochozoa</taxon>
        <taxon>Mollusca</taxon>
        <taxon>Bivalvia</taxon>
        <taxon>Autobranchia</taxon>
        <taxon>Pteriomorphia</taxon>
        <taxon>Mytilida</taxon>
        <taxon>Mytiloidea</taxon>
        <taxon>Mytilidae</taxon>
        <taxon>Mytilinae</taxon>
        <taxon>Mytilus</taxon>
    </lineage>
</organism>
<dbReference type="OrthoDB" id="6063402at2759"/>
<dbReference type="PROSITE" id="PS50143">
    <property type="entry name" value="BIR_REPEAT_2"/>
    <property type="match status" value="1"/>
</dbReference>
<accession>A0A6J8AHR5</accession>
<name>A0A6J8AHR5_MYTCO</name>
<dbReference type="SUPFAM" id="SSF57924">
    <property type="entry name" value="Inhibitor of apoptosis (IAP) repeat"/>
    <property type="match status" value="1"/>
</dbReference>
<evidence type="ECO:0008006" key="3">
    <source>
        <dbReference type="Google" id="ProtNLM"/>
    </source>
</evidence>
<evidence type="ECO:0000313" key="2">
    <source>
        <dbReference type="Proteomes" id="UP000507470"/>
    </source>
</evidence>
<gene>
    <name evidence="1" type="ORF">MCOR_7836</name>
</gene>
<dbReference type="InterPro" id="IPR001370">
    <property type="entry name" value="BIR_rpt"/>
</dbReference>
<protein>
    <recommendedName>
        <fullName evidence="3">BIRC2_3</fullName>
    </recommendedName>
</protein>
<evidence type="ECO:0000313" key="1">
    <source>
        <dbReference type="EMBL" id="CAC5368219.1"/>
    </source>
</evidence>
<sequence length="168" mass="19241">MFSLIFVLAHESLRRKENTNNIKEILEKFFLLLCRKPSIKKTKKDRHILQSLIELKTINVCQGITAYPVSRLSLTYILDKETSGSLSESRMNNELMRLSTLSNFSVHGISLIRLAEDGFFSEGNGDELVCYCCGIRLKGWRTDTNPADIHQKYSANCLRILEKKSDHS</sequence>